<evidence type="ECO:0000256" key="1">
    <source>
        <dbReference type="SAM" id="MobiDB-lite"/>
    </source>
</evidence>
<feature type="region of interest" description="Disordered" evidence="1">
    <location>
        <begin position="70"/>
        <end position="96"/>
    </location>
</feature>
<evidence type="ECO:0000313" key="2">
    <source>
        <dbReference type="EMBL" id="KAJ4458092.1"/>
    </source>
</evidence>
<accession>A0ABQ8UI59</accession>
<organism evidence="2 3">
    <name type="scientific">Paratrimastix pyriformis</name>
    <dbReference type="NCBI Taxonomy" id="342808"/>
    <lineage>
        <taxon>Eukaryota</taxon>
        <taxon>Metamonada</taxon>
        <taxon>Preaxostyla</taxon>
        <taxon>Paratrimastigidae</taxon>
        <taxon>Paratrimastix</taxon>
    </lineage>
</organism>
<keyword evidence="3" id="KW-1185">Reference proteome</keyword>
<dbReference type="Proteomes" id="UP001141327">
    <property type="component" value="Unassembled WGS sequence"/>
</dbReference>
<name>A0ABQ8UI59_9EUKA</name>
<comment type="caution">
    <text evidence="2">The sequence shown here is derived from an EMBL/GenBank/DDBJ whole genome shotgun (WGS) entry which is preliminary data.</text>
</comment>
<proteinExistence type="predicted"/>
<sequence>MSTANNPPVRSGPKKTEALPSYTLSQYIRSRQTEEYRGTKLGPDFSHLPHRNSETCPQCLANILSRQTGHSADHLPSCGEMKAPHPRPTFRESASEGDIDFAWGFLPTS</sequence>
<feature type="region of interest" description="Disordered" evidence="1">
    <location>
        <begin position="1"/>
        <end position="20"/>
    </location>
</feature>
<protein>
    <submittedName>
        <fullName evidence="2">Uncharacterized protein</fullName>
    </submittedName>
</protein>
<dbReference type="EMBL" id="JAPMOS010000034">
    <property type="protein sequence ID" value="KAJ4458092.1"/>
    <property type="molecule type" value="Genomic_DNA"/>
</dbReference>
<reference evidence="2" key="1">
    <citation type="journal article" date="2022" name="bioRxiv">
        <title>Genomics of Preaxostyla Flagellates Illuminates Evolutionary Transitions and the Path Towards Mitochondrial Loss.</title>
        <authorList>
            <person name="Novak L.V.F."/>
            <person name="Treitli S.C."/>
            <person name="Pyrih J."/>
            <person name="Halakuc P."/>
            <person name="Pipaliya S.V."/>
            <person name="Vacek V."/>
            <person name="Brzon O."/>
            <person name="Soukal P."/>
            <person name="Eme L."/>
            <person name="Dacks J.B."/>
            <person name="Karnkowska A."/>
            <person name="Elias M."/>
            <person name="Hampl V."/>
        </authorList>
    </citation>
    <scope>NUCLEOTIDE SEQUENCE</scope>
    <source>
        <strain evidence="2">RCP-MX</strain>
    </source>
</reference>
<gene>
    <name evidence="2" type="ORF">PAPYR_6202</name>
</gene>
<evidence type="ECO:0000313" key="3">
    <source>
        <dbReference type="Proteomes" id="UP001141327"/>
    </source>
</evidence>